<organism evidence="1">
    <name type="scientific">marine metagenome</name>
    <dbReference type="NCBI Taxonomy" id="408172"/>
    <lineage>
        <taxon>unclassified sequences</taxon>
        <taxon>metagenomes</taxon>
        <taxon>ecological metagenomes</taxon>
    </lineage>
</organism>
<dbReference type="InterPro" id="IPR019734">
    <property type="entry name" value="TPR_rpt"/>
</dbReference>
<dbReference type="AlphaFoldDB" id="A0A382SMQ8"/>
<dbReference type="PROSITE" id="PS51257">
    <property type="entry name" value="PROKAR_LIPOPROTEIN"/>
    <property type="match status" value="1"/>
</dbReference>
<dbReference type="EMBL" id="UINC01129662">
    <property type="protein sequence ID" value="SVD10201.1"/>
    <property type="molecule type" value="Genomic_DNA"/>
</dbReference>
<protein>
    <submittedName>
        <fullName evidence="1">Uncharacterized protein</fullName>
    </submittedName>
</protein>
<dbReference type="SUPFAM" id="SSF48452">
    <property type="entry name" value="TPR-like"/>
    <property type="match status" value="1"/>
</dbReference>
<feature type="non-terminal residue" evidence="1">
    <location>
        <position position="166"/>
    </location>
</feature>
<dbReference type="Pfam" id="PF13181">
    <property type="entry name" value="TPR_8"/>
    <property type="match status" value="1"/>
</dbReference>
<accession>A0A382SMQ8</accession>
<evidence type="ECO:0000313" key="1">
    <source>
        <dbReference type="EMBL" id="SVD10201.1"/>
    </source>
</evidence>
<dbReference type="PROSITE" id="PS50293">
    <property type="entry name" value="TPR_REGION"/>
    <property type="match status" value="1"/>
</dbReference>
<dbReference type="InterPro" id="IPR011990">
    <property type="entry name" value="TPR-like_helical_dom_sf"/>
</dbReference>
<gene>
    <name evidence="1" type="ORF">METZ01_LOCUS363055</name>
</gene>
<dbReference type="Gene3D" id="1.25.40.10">
    <property type="entry name" value="Tetratricopeptide repeat domain"/>
    <property type="match status" value="1"/>
</dbReference>
<name>A0A382SMQ8_9ZZZZ</name>
<proteinExistence type="predicted"/>
<dbReference type="PROSITE" id="PS50005">
    <property type="entry name" value="TPR"/>
    <property type="match status" value="1"/>
</dbReference>
<reference evidence="1" key="1">
    <citation type="submission" date="2018-05" db="EMBL/GenBank/DDBJ databases">
        <authorList>
            <person name="Lanie J.A."/>
            <person name="Ng W.-L."/>
            <person name="Kazmierczak K.M."/>
            <person name="Andrzejewski T.M."/>
            <person name="Davidsen T.M."/>
            <person name="Wayne K.J."/>
            <person name="Tettelin H."/>
            <person name="Glass J.I."/>
            <person name="Rusch D."/>
            <person name="Podicherti R."/>
            <person name="Tsui H.-C.T."/>
            <person name="Winkler M.E."/>
        </authorList>
    </citation>
    <scope>NUCLEOTIDE SEQUENCE</scope>
</reference>
<sequence>MKLFLSNTIVSLALLFFAGCSTSTDVALPISSDSDEAIELYKEAWYYWDQGEGLKGWRLMEEALALDPDFILANLYVPTNDPNTWKKYRDKAEVNSVNGNDYEKLAVKMWKASRESRSMDYINLSKDLVSKYPNSADAYIILGDAYTGVNDFDNAITNYRKALDLN</sequence>